<dbReference type="AlphaFoldDB" id="A0A7S2QJQ1"/>
<gene>
    <name evidence="5" type="ORF">BRAN1462_LOCUS61970</name>
</gene>
<feature type="domain" description="Fungal lipase-type" evidence="4">
    <location>
        <begin position="576"/>
        <end position="721"/>
    </location>
</feature>
<dbReference type="GO" id="GO:0016787">
    <property type="term" value="F:hydrolase activity"/>
    <property type="evidence" value="ECO:0007669"/>
    <property type="project" value="UniProtKB-KW"/>
</dbReference>
<dbReference type="InterPro" id="IPR029058">
    <property type="entry name" value="AB_hydrolase_fold"/>
</dbReference>
<evidence type="ECO:0000256" key="3">
    <source>
        <dbReference type="SAM" id="MobiDB-lite"/>
    </source>
</evidence>
<dbReference type="PANTHER" id="PTHR46640">
    <property type="entry name" value="TRIACYLGLYCEROL LIPASE, PUTATIVE (AFU_ORTHOLOGUE AFUA_6G06510)-RELATED"/>
    <property type="match status" value="1"/>
</dbReference>
<evidence type="ECO:0000256" key="2">
    <source>
        <dbReference type="ARBA" id="ARBA00022801"/>
    </source>
</evidence>
<dbReference type="PANTHER" id="PTHR46640:SF1">
    <property type="entry name" value="FUNGAL LIPASE-LIKE DOMAIN-CONTAINING PROTEIN-RELATED"/>
    <property type="match status" value="1"/>
</dbReference>
<name>A0A7S2QJQ1_9DINO</name>
<reference evidence="5" key="1">
    <citation type="submission" date="2021-01" db="EMBL/GenBank/DDBJ databases">
        <authorList>
            <person name="Corre E."/>
            <person name="Pelletier E."/>
            <person name="Niang G."/>
            <person name="Scheremetjew M."/>
            <person name="Finn R."/>
            <person name="Kale V."/>
            <person name="Holt S."/>
            <person name="Cochrane G."/>
            <person name="Meng A."/>
            <person name="Brown T."/>
            <person name="Cohen L."/>
        </authorList>
    </citation>
    <scope>NUCLEOTIDE SEQUENCE</scope>
    <source>
        <strain evidence="5">RCC3387</strain>
    </source>
</reference>
<evidence type="ECO:0000259" key="4">
    <source>
        <dbReference type="Pfam" id="PF01764"/>
    </source>
</evidence>
<dbReference type="Gene3D" id="3.40.50.1820">
    <property type="entry name" value="alpha/beta hydrolase"/>
    <property type="match status" value="2"/>
</dbReference>
<accession>A0A7S2QJQ1</accession>
<sequence length="819" mass="89120">MERISMEDTAFLQGEEHSESRDGDARQLWVVRPRESFAVRRRTVLGCFAAATLAALALWHRSPSDASPKTAAADDEAEQLWQSSWGSAWGGLFSRPEPKPAPPRGYSEFLSKPPAEAEKMSAKAIKYAESLYNQTVAEAFAALAKLSYCGNLPGIYGTVASSCSLWGVPGVSTTCEKSGFEVVPGFVKTLTVTGQDSLFGYAAKVQGVSEESPVSKGVVISIRGSINSMNSSVMDKKTTVSTDIAGCKGCSVHEGYSEEYGKLKHALDDALIEFDCFPGDCTVHVTGHGSGAAIAAIAAWELSTSNYTIGTSYVFGMPQVGCEKFAEHMNERFTGKEGPIFQVTFGKDSVTRWPFEGNFKSWGVEAHYEDLNTTKPQLCMAGTEGCGVKQYTKYQLTATDHCKSALAPDGDMCKFSYWSMQCYGGLGFEVAQNVMDGYKALPEHLRPLVNWPQPHDMRADHWHPSSKDGEQKKALSHATIAKDYFSMNTLKAFAALAKISYCGPASGVQNSVLSSCKGSSGVCSKAGFGLVPHSVSEVSAPFNGSADAFFFYTALMRRTTADFAKAPYFLPAEACVLAFRGTANKANIRMNQMSSLVDLDDSGCPGCQVQQGVYTAWKANLEEMVVDALGKSGCKPFKANTTTRKVFLVGHSMGGTMMTMASYFLQKAGFQVQLSWILEGGRPGNHAFMDYVYQKMFSETRPVALWHATHENDGIPRWPAASKEGYGYHQMQVFFNSSDASNYSFCIGNGKNDGYADGACGIFRFPRGKLNFRLPSTQHCSLPYAPNGEMCMLGYPSGSFKTDMQCYYGGSIMSRSPWR</sequence>
<protein>
    <recommendedName>
        <fullName evidence="4">Fungal lipase-type domain-containing protein</fullName>
    </recommendedName>
</protein>
<dbReference type="SUPFAM" id="SSF53474">
    <property type="entry name" value="alpha/beta-Hydrolases"/>
    <property type="match status" value="2"/>
</dbReference>
<dbReference type="InterPro" id="IPR002921">
    <property type="entry name" value="Fungal_lipase-type"/>
</dbReference>
<evidence type="ECO:0000313" key="5">
    <source>
        <dbReference type="EMBL" id="CAD9644148.1"/>
    </source>
</evidence>
<dbReference type="GO" id="GO:0006629">
    <property type="term" value="P:lipid metabolic process"/>
    <property type="evidence" value="ECO:0007669"/>
    <property type="project" value="InterPro"/>
</dbReference>
<feature type="region of interest" description="Disordered" evidence="3">
    <location>
        <begin position="1"/>
        <end position="25"/>
    </location>
</feature>
<organism evidence="5">
    <name type="scientific">Zooxanthella nutricula</name>
    <dbReference type="NCBI Taxonomy" id="1333877"/>
    <lineage>
        <taxon>Eukaryota</taxon>
        <taxon>Sar</taxon>
        <taxon>Alveolata</taxon>
        <taxon>Dinophyceae</taxon>
        <taxon>Peridiniales</taxon>
        <taxon>Peridiniales incertae sedis</taxon>
        <taxon>Zooxanthella</taxon>
    </lineage>
</organism>
<dbReference type="EMBL" id="HBGW01097687">
    <property type="protein sequence ID" value="CAD9644148.1"/>
    <property type="molecule type" value="Transcribed_RNA"/>
</dbReference>
<dbReference type="Pfam" id="PF01764">
    <property type="entry name" value="Lipase_3"/>
    <property type="match status" value="2"/>
</dbReference>
<keyword evidence="1" id="KW-0732">Signal</keyword>
<proteinExistence type="predicted"/>
<feature type="domain" description="Fungal lipase-type" evidence="4">
    <location>
        <begin position="219"/>
        <end position="356"/>
    </location>
</feature>
<dbReference type="InterPro" id="IPR051299">
    <property type="entry name" value="AB_hydrolase_lip/est"/>
</dbReference>
<keyword evidence="2" id="KW-0378">Hydrolase</keyword>
<dbReference type="CDD" id="cd00519">
    <property type="entry name" value="Lipase_3"/>
    <property type="match status" value="1"/>
</dbReference>
<feature type="compositionally biased region" description="Basic and acidic residues" evidence="3">
    <location>
        <begin position="14"/>
        <end position="25"/>
    </location>
</feature>
<evidence type="ECO:0000256" key="1">
    <source>
        <dbReference type="ARBA" id="ARBA00022729"/>
    </source>
</evidence>